<dbReference type="Gene3D" id="3.40.630.30">
    <property type="match status" value="1"/>
</dbReference>
<evidence type="ECO:0000313" key="1">
    <source>
        <dbReference type="EMBL" id="MFC4304302.1"/>
    </source>
</evidence>
<dbReference type="CDD" id="cd04301">
    <property type="entry name" value="NAT_SF"/>
    <property type="match status" value="1"/>
</dbReference>
<proteinExistence type="predicted"/>
<dbReference type="RefSeq" id="WP_378126883.1">
    <property type="nucleotide sequence ID" value="NZ_JBHSED010000021.1"/>
</dbReference>
<protein>
    <submittedName>
        <fullName evidence="1">GNAT family N-acetyltransferase</fullName>
    </submittedName>
</protein>
<dbReference type="InterPro" id="IPR016181">
    <property type="entry name" value="Acyl_CoA_acyltransferase"/>
</dbReference>
<comment type="caution">
    <text evidence="1">The sequence shown here is derived from an EMBL/GenBank/DDBJ whole genome shotgun (WGS) entry which is preliminary data.</text>
</comment>
<accession>A0ABV8SBS7</accession>
<gene>
    <name evidence="1" type="ORF">ACFO1S_12760</name>
</gene>
<reference evidence="2" key="1">
    <citation type="journal article" date="2019" name="Int. J. Syst. Evol. Microbiol.">
        <title>The Global Catalogue of Microorganisms (GCM) 10K type strain sequencing project: providing services to taxonomists for standard genome sequencing and annotation.</title>
        <authorList>
            <consortium name="The Broad Institute Genomics Platform"/>
            <consortium name="The Broad Institute Genome Sequencing Center for Infectious Disease"/>
            <person name="Wu L."/>
            <person name="Ma J."/>
        </authorList>
    </citation>
    <scope>NUCLEOTIDE SEQUENCE [LARGE SCALE GENOMIC DNA]</scope>
    <source>
        <strain evidence="2">CGMCC 4.1641</strain>
    </source>
</reference>
<evidence type="ECO:0000313" key="2">
    <source>
        <dbReference type="Proteomes" id="UP001595755"/>
    </source>
</evidence>
<sequence>MKIIRNPWLKLREGICQEDYDLINRLQERCIREDQTTLKLELDYKLGINTGKDCAGIREINEFMYFDGHELIGYIGVCEFGGADTPLEVNGMVHPEYRRQGVFGTLSRLVLAEWRRKSPKSMLLLSDRKSEAGRAFIQGTGARYHHSEHEMYLRVNRPEIHNDLEGIIFRKATNADAWEIHRQNAIYFGDKLGEEETSDLMEGMILPEEEEKRGMTIYLAEADQQVIGKVHIQLSPALGASMVWAFCPSIAARDMEERLS</sequence>
<dbReference type="Proteomes" id="UP001595755">
    <property type="component" value="Unassembled WGS sequence"/>
</dbReference>
<organism evidence="1 2">
    <name type="scientific">Cohnella boryungensis</name>
    <dbReference type="NCBI Taxonomy" id="768479"/>
    <lineage>
        <taxon>Bacteria</taxon>
        <taxon>Bacillati</taxon>
        <taxon>Bacillota</taxon>
        <taxon>Bacilli</taxon>
        <taxon>Bacillales</taxon>
        <taxon>Paenibacillaceae</taxon>
        <taxon>Cohnella</taxon>
    </lineage>
</organism>
<keyword evidence="2" id="KW-1185">Reference proteome</keyword>
<dbReference type="EMBL" id="JBHSED010000021">
    <property type="protein sequence ID" value="MFC4304302.1"/>
    <property type="molecule type" value="Genomic_DNA"/>
</dbReference>
<dbReference type="SUPFAM" id="SSF55729">
    <property type="entry name" value="Acyl-CoA N-acyltransferases (Nat)"/>
    <property type="match status" value="1"/>
</dbReference>
<name>A0ABV8SBS7_9BACL</name>